<evidence type="ECO:0000313" key="2">
    <source>
        <dbReference type="Proteomes" id="UP000093129"/>
    </source>
</evidence>
<proteinExistence type="predicted"/>
<dbReference type="AlphaFoldDB" id="A0A1B9BVU3"/>
<organism evidence="1 2">
    <name type="scientific">Acidithiobacillus ferrivorans</name>
    <dbReference type="NCBI Taxonomy" id="160808"/>
    <lineage>
        <taxon>Bacteria</taxon>
        <taxon>Pseudomonadati</taxon>
        <taxon>Pseudomonadota</taxon>
        <taxon>Acidithiobacillia</taxon>
        <taxon>Acidithiobacillales</taxon>
        <taxon>Acidithiobacillaceae</taxon>
        <taxon>Acidithiobacillus</taxon>
    </lineage>
</organism>
<dbReference type="Proteomes" id="UP000093129">
    <property type="component" value="Unassembled WGS sequence"/>
</dbReference>
<dbReference type="EMBL" id="MASQ01000123">
    <property type="protein sequence ID" value="OCB01822.1"/>
    <property type="molecule type" value="Genomic_DNA"/>
</dbReference>
<gene>
    <name evidence="1" type="ORF">BBC27_01835</name>
</gene>
<name>A0A1B9BVU3_9PROT</name>
<protein>
    <submittedName>
        <fullName evidence="1">Uncharacterized protein</fullName>
    </submittedName>
</protein>
<reference evidence="1 2" key="1">
    <citation type="submission" date="2016-07" db="EMBL/GenBank/DDBJ databases">
        <title>Draft genome of a psychrotolerant acidophile Acidithiobacillus ferrivorans strain YL15.</title>
        <authorList>
            <person name="Peng T."/>
            <person name="Ma L."/>
            <person name="Nan M."/>
            <person name="An N."/>
            <person name="Wang M."/>
            <person name="Qiu G."/>
            <person name="Zeng W."/>
        </authorList>
    </citation>
    <scope>NUCLEOTIDE SEQUENCE [LARGE SCALE GENOMIC DNA]</scope>
    <source>
        <strain evidence="1 2">YL15</strain>
    </source>
</reference>
<evidence type="ECO:0000313" key="1">
    <source>
        <dbReference type="EMBL" id="OCB01822.1"/>
    </source>
</evidence>
<accession>A0A1B9BVU3</accession>
<sequence length="73" mass="7815">MDQPADALVTKTKVLRYFTAGFRAVLQALQYSARILGVECVHARILGKCGETGNGQPVISAVTVTILEVRIGV</sequence>
<comment type="caution">
    <text evidence="1">The sequence shown here is derived from an EMBL/GenBank/DDBJ whole genome shotgun (WGS) entry which is preliminary data.</text>
</comment>